<dbReference type="Pfam" id="PF13905">
    <property type="entry name" value="Thioredoxin_8"/>
    <property type="match status" value="1"/>
</dbReference>
<dbReference type="Proteomes" id="UP000663828">
    <property type="component" value="Unassembled WGS sequence"/>
</dbReference>
<dbReference type="Gene3D" id="3.40.30.10">
    <property type="entry name" value="Glutaredoxin"/>
    <property type="match status" value="1"/>
</dbReference>
<accession>A0A814D522</accession>
<dbReference type="SUPFAM" id="SSF52833">
    <property type="entry name" value="Thioredoxin-like"/>
    <property type="match status" value="1"/>
</dbReference>
<dbReference type="GO" id="GO:0005634">
    <property type="term" value="C:nucleus"/>
    <property type="evidence" value="ECO:0007669"/>
    <property type="project" value="TreeGrafter"/>
</dbReference>
<evidence type="ECO:0000313" key="2">
    <source>
        <dbReference type="EMBL" id="CAF0948960.1"/>
    </source>
</evidence>
<dbReference type="GO" id="GO:0030178">
    <property type="term" value="P:negative regulation of Wnt signaling pathway"/>
    <property type="evidence" value="ECO:0007669"/>
    <property type="project" value="TreeGrafter"/>
</dbReference>
<evidence type="ECO:0000313" key="3">
    <source>
        <dbReference type="Proteomes" id="UP000663828"/>
    </source>
</evidence>
<dbReference type="GO" id="GO:0031397">
    <property type="term" value="P:negative regulation of protein ubiquitination"/>
    <property type="evidence" value="ECO:0007669"/>
    <property type="project" value="TreeGrafter"/>
</dbReference>
<dbReference type="SUPFAM" id="SSF52047">
    <property type="entry name" value="RNI-like"/>
    <property type="match status" value="1"/>
</dbReference>
<dbReference type="GO" id="GO:0004791">
    <property type="term" value="F:thioredoxin-disulfide reductase (NADPH) activity"/>
    <property type="evidence" value="ECO:0007669"/>
    <property type="project" value="TreeGrafter"/>
</dbReference>
<dbReference type="EMBL" id="CAJNOR010000564">
    <property type="protein sequence ID" value="CAF0948960.1"/>
    <property type="molecule type" value="Genomic_DNA"/>
</dbReference>
<dbReference type="PANTHER" id="PTHR46472:SF1">
    <property type="entry name" value="NUCLEOREDOXIN"/>
    <property type="match status" value="1"/>
</dbReference>
<feature type="domain" description="Thioredoxin" evidence="1">
    <location>
        <begin position="1"/>
        <end position="140"/>
    </location>
</feature>
<protein>
    <recommendedName>
        <fullName evidence="1">Thioredoxin domain-containing protein</fullName>
    </recommendedName>
</protein>
<proteinExistence type="predicted"/>
<organism evidence="2 3">
    <name type="scientific">Adineta ricciae</name>
    <name type="common">Rotifer</name>
    <dbReference type="NCBI Taxonomy" id="249248"/>
    <lineage>
        <taxon>Eukaryota</taxon>
        <taxon>Metazoa</taxon>
        <taxon>Spiralia</taxon>
        <taxon>Gnathifera</taxon>
        <taxon>Rotifera</taxon>
        <taxon>Eurotatoria</taxon>
        <taxon>Bdelloidea</taxon>
        <taxon>Adinetida</taxon>
        <taxon>Adinetidae</taxon>
        <taxon>Adineta</taxon>
    </lineage>
</organism>
<dbReference type="InterPro" id="IPR013766">
    <property type="entry name" value="Thioredoxin_domain"/>
</dbReference>
<gene>
    <name evidence="2" type="ORF">XAT740_LOCUS10554</name>
</gene>
<name>A0A814D522_ADIRI</name>
<sequence length="822" mass="96461">MGGVAKLFDGHILNKSNEEVNLDSKDFKRKIIGLYFSAHWCPPCQNFTPKLAAFYQAYAREKNFEIIFLSSDYDEASSYYYYQHMPWLRLDYRDRQKKQELESKYGVNGIPALILLDGTTGDVVCADARQYIEWQDPHGTNFPWGPVNERNCCSRCCHTYVISQSSCNYAMKSCIERVLMHQTESQMCTPSIRRNFVGEHARTCFEDLSHDVIYHIFDCLEFFDIYGIFYHLNIRFRRLITHSNLPLKVRISSISRTDFEYYHANLIVPYSHRISSLDLRNRLCFDLLISPHNRLTEFPRLQTLILKNIKPKHLHQVFQDISTLPRLSKFVLHCPGYTHDIGHYFLIIFRLHALRHCEIFFPDVRNSIRLPFAAIDKRSSIEHLTVASDIHLENLDRLLSYVPKLRYFSVGYLGQRGDKASLQLIPMPNLTHLSLGIGGLDFDYFEALIKTFPNIQRLHLYGSGPGDYLNPDRWEELITSSMPFLRIFNIYIDSSLPISSMSQLRRFKSSFWQDRQWFFSYHGSYYRNFYSCRFHSVNPSRLRDYSLRYGTNFGTDPDFKKANLRSVRRVQFSRQKAIYHCDHRFLQATELTLENITSEQAKKDITALEQIISFDNLTKLEINSSGYAFKQLTELLALTPNLHTLKIQRIHQFDETDFTTFPTSNVFQFVSNVNMIQCLSITHLTEVREVRLLFMLCPRLQYFTIHQQQRHAVAIVRYLSSQLHDVAQHLILLTMEIRKGRHLASLKELVPPLVWFYTEHTTIRQFPVRILVLNQIPIPLSTFLDTMPSSPEKVSFYSSKCKNQVIPNLLGLFHQQLNHCLR</sequence>
<dbReference type="PROSITE" id="PS51352">
    <property type="entry name" value="THIOREDOXIN_2"/>
    <property type="match status" value="1"/>
</dbReference>
<comment type="caution">
    <text evidence="2">The sequence shown here is derived from an EMBL/GenBank/DDBJ whole genome shotgun (WGS) entry which is preliminary data.</text>
</comment>
<dbReference type="InterPro" id="IPR036249">
    <property type="entry name" value="Thioredoxin-like_sf"/>
</dbReference>
<dbReference type="Gene3D" id="3.80.10.10">
    <property type="entry name" value="Ribonuclease Inhibitor"/>
    <property type="match status" value="1"/>
</dbReference>
<keyword evidence="3" id="KW-1185">Reference proteome</keyword>
<reference evidence="2" key="1">
    <citation type="submission" date="2021-02" db="EMBL/GenBank/DDBJ databases">
        <authorList>
            <person name="Nowell W R."/>
        </authorList>
    </citation>
    <scope>NUCLEOTIDE SEQUENCE</scope>
</reference>
<dbReference type="PANTHER" id="PTHR46472">
    <property type="entry name" value="NUCLEOREDOXIN"/>
    <property type="match status" value="1"/>
</dbReference>
<evidence type="ECO:0000259" key="1">
    <source>
        <dbReference type="PROSITE" id="PS51352"/>
    </source>
</evidence>
<dbReference type="InterPro" id="IPR032675">
    <property type="entry name" value="LRR_dom_sf"/>
</dbReference>
<dbReference type="AlphaFoldDB" id="A0A814D522"/>
<dbReference type="InterPro" id="IPR012336">
    <property type="entry name" value="Thioredoxin-like_fold"/>
</dbReference>
<dbReference type="CDD" id="cd02964">
    <property type="entry name" value="TryX_like_family"/>
    <property type="match status" value="1"/>
</dbReference>